<dbReference type="Pfam" id="PF04234">
    <property type="entry name" value="CopC"/>
    <property type="match status" value="1"/>
</dbReference>
<keyword evidence="4" id="KW-0472">Membrane</keyword>
<feature type="signal peptide" evidence="5">
    <location>
        <begin position="1"/>
        <end position="31"/>
    </location>
</feature>
<evidence type="ECO:0000313" key="8">
    <source>
        <dbReference type="Proteomes" id="UP000585905"/>
    </source>
</evidence>
<gene>
    <name evidence="7" type="ORF">FHX53_000280</name>
</gene>
<evidence type="ECO:0000313" key="7">
    <source>
        <dbReference type="EMBL" id="MBA8846716.1"/>
    </source>
</evidence>
<evidence type="ECO:0000256" key="2">
    <source>
        <dbReference type="ARBA" id="ARBA00023008"/>
    </source>
</evidence>
<dbReference type="Proteomes" id="UP000585905">
    <property type="component" value="Unassembled WGS sequence"/>
</dbReference>
<feature type="region of interest" description="Disordered" evidence="3">
    <location>
        <begin position="135"/>
        <end position="163"/>
    </location>
</feature>
<feature type="chain" id="PRO_5038757025" description="CopC domain-containing protein" evidence="5">
    <location>
        <begin position="32"/>
        <end position="205"/>
    </location>
</feature>
<dbReference type="GO" id="GO:0042597">
    <property type="term" value="C:periplasmic space"/>
    <property type="evidence" value="ECO:0007669"/>
    <property type="project" value="InterPro"/>
</dbReference>
<dbReference type="AlphaFoldDB" id="A0A839E5W2"/>
<keyword evidence="4" id="KW-0812">Transmembrane</keyword>
<dbReference type="GO" id="GO:0046688">
    <property type="term" value="P:response to copper ion"/>
    <property type="evidence" value="ECO:0007669"/>
    <property type="project" value="InterPro"/>
</dbReference>
<dbReference type="Gene3D" id="2.60.40.1220">
    <property type="match status" value="1"/>
</dbReference>
<organism evidence="7 8">
    <name type="scientific">Microcella alkalica</name>
    <dbReference type="NCBI Taxonomy" id="355930"/>
    <lineage>
        <taxon>Bacteria</taxon>
        <taxon>Bacillati</taxon>
        <taxon>Actinomycetota</taxon>
        <taxon>Actinomycetes</taxon>
        <taxon>Micrococcales</taxon>
        <taxon>Microbacteriaceae</taxon>
        <taxon>Microcella</taxon>
    </lineage>
</organism>
<protein>
    <recommendedName>
        <fullName evidence="6">CopC domain-containing protein</fullName>
    </recommendedName>
</protein>
<dbReference type="InterPro" id="IPR014755">
    <property type="entry name" value="Cu-Rt/internalin_Ig-like"/>
</dbReference>
<evidence type="ECO:0000256" key="3">
    <source>
        <dbReference type="SAM" id="MobiDB-lite"/>
    </source>
</evidence>
<comment type="caution">
    <text evidence="7">The sequence shown here is derived from an EMBL/GenBank/DDBJ whole genome shotgun (WGS) entry which is preliminary data.</text>
</comment>
<dbReference type="InterPro" id="IPR007348">
    <property type="entry name" value="CopC_dom"/>
</dbReference>
<dbReference type="RefSeq" id="WP_182489507.1">
    <property type="nucleotide sequence ID" value="NZ_BAAAOV010000002.1"/>
</dbReference>
<keyword evidence="8" id="KW-1185">Reference proteome</keyword>
<evidence type="ECO:0000256" key="4">
    <source>
        <dbReference type="SAM" id="Phobius"/>
    </source>
</evidence>
<dbReference type="EMBL" id="JACGWX010000001">
    <property type="protein sequence ID" value="MBA8846716.1"/>
    <property type="molecule type" value="Genomic_DNA"/>
</dbReference>
<feature type="domain" description="CopC" evidence="6">
    <location>
        <begin position="32"/>
        <end position="128"/>
    </location>
</feature>
<dbReference type="InterPro" id="IPR014756">
    <property type="entry name" value="Ig_E-set"/>
</dbReference>
<reference evidence="7 8" key="1">
    <citation type="submission" date="2020-07" db="EMBL/GenBank/DDBJ databases">
        <title>Sequencing the genomes of 1000 actinobacteria strains.</title>
        <authorList>
            <person name="Klenk H.-P."/>
        </authorList>
    </citation>
    <scope>NUCLEOTIDE SEQUENCE [LARGE SCALE GENOMIC DNA]</scope>
    <source>
        <strain evidence="7 8">DSM 19663</strain>
    </source>
</reference>
<evidence type="ECO:0000259" key="6">
    <source>
        <dbReference type="Pfam" id="PF04234"/>
    </source>
</evidence>
<proteinExistence type="predicted"/>
<name>A0A839E5W2_9MICO</name>
<dbReference type="SUPFAM" id="SSF81296">
    <property type="entry name" value="E set domains"/>
    <property type="match status" value="1"/>
</dbReference>
<keyword evidence="1 5" id="KW-0732">Signal</keyword>
<evidence type="ECO:0000256" key="1">
    <source>
        <dbReference type="ARBA" id="ARBA00022729"/>
    </source>
</evidence>
<feature type="compositionally biased region" description="Low complexity" evidence="3">
    <location>
        <begin position="153"/>
        <end position="163"/>
    </location>
</feature>
<keyword evidence="4" id="KW-1133">Transmembrane helix</keyword>
<dbReference type="GO" id="GO:0005507">
    <property type="term" value="F:copper ion binding"/>
    <property type="evidence" value="ECO:0007669"/>
    <property type="project" value="InterPro"/>
</dbReference>
<keyword evidence="2" id="KW-0186">Copper</keyword>
<evidence type="ECO:0000256" key="5">
    <source>
        <dbReference type="SAM" id="SignalP"/>
    </source>
</evidence>
<feature type="transmembrane region" description="Helical" evidence="4">
    <location>
        <begin position="176"/>
        <end position="197"/>
    </location>
</feature>
<accession>A0A839E5W2</accession>
<sequence length="205" mass="20267">MSAARRAARLASASLAGAVMVVCGLVAPAAAHDYVVESTPSEGATLTELPENWMITANAPLLTLEGNGNAFAIVVTDADGLYYGDGCVEVSGASMTAPAAAGEPGEYAMTFQYVSSDGHTLSETYAFTYAPEAEEPVTEGSTAAPACGGETPAADGADGAAGDGAVPDETGAVLAAVAWIGGGLLAAAAITTIIVLANRRRPAGD</sequence>